<sequence length="125" mass="14554">MTKVKKFEDVIAWQKVRELVKMVYEMTRKGDFARDFSLKDQIRRAAVSVMSNIAEGFSRQTDKEFVQFRYIAKGSISEIQSQLYVAFDLGYVEVQEFNKAYELSSEVMRLLTGLIRYLQEGLASD</sequence>
<protein>
    <recommendedName>
        <fullName evidence="2">Four helix bundle protein</fullName>
    </recommendedName>
</protein>
<evidence type="ECO:0008006" key="2">
    <source>
        <dbReference type="Google" id="ProtNLM"/>
    </source>
</evidence>
<organism evidence="1">
    <name type="scientific">marine sediment metagenome</name>
    <dbReference type="NCBI Taxonomy" id="412755"/>
    <lineage>
        <taxon>unclassified sequences</taxon>
        <taxon>metagenomes</taxon>
        <taxon>ecological metagenomes</taxon>
    </lineage>
</organism>
<reference evidence="1" key="1">
    <citation type="journal article" date="2014" name="Front. Microbiol.">
        <title>High frequency of phylogenetically diverse reductive dehalogenase-homologous genes in deep subseafloor sedimentary metagenomes.</title>
        <authorList>
            <person name="Kawai M."/>
            <person name="Futagami T."/>
            <person name="Toyoda A."/>
            <person name="Takaki Y."/>
            <person name="Nishi S."/>
            <person name="Hori S."/>
            <person name="Arai W."/>
            <person name="Tsubouchi T."/>
            <person name="Morono Y."/>
            <person name="Uchiyama I."/>
            <person name="Ito T."/>
            <person name="Fujiyama A."/>
            <person name="Inagaki F."/>
            <person name="Takami H."/>
        </authorList>
    </citation>
    <scope>NUCLEOTIDE SEQUENCE</scope>
    <source>
        <strain evidence="1">Expedition CK06-06</strain>
    </source>
</reference>
<comment type="caution">
    <text evidence="1">The sequence shown here is derived from an EMBL/GenBank/DDBJ whole genome shotgun (WGS) entry which is preliminary data.</text>
</comment>
<dbReference type="Gene3D" id="1.20.1440.60">
    <property type="entry name" value="23S rRNA-intervening sequence"/>
    <property type="match status" value="1"/>
</dbReference>
<dbReference type="PANTHER" id="PTHR38471">
    <property type="entry name" value="FOUR HELIX BUNDLE PROTEIN"/>
    <property type="match status" value="1"/>
</dbReference>
<dbReference type="CDD" id="cd16377">
    <property type="entry name" value="23S_rRNA_IVP_like"/>
    <property type="match status" value="1"/>
</dbReference>
<dbReference type="InterPro" id="IPR036583">
    <property type="entry name" value="23S_rRNA_IVS_sf"/>
</dbReference>
<proteinExistence type="predicted"/>
<dbReference type="PANTHER" id="PTHR38471:SF2">
    <property type="entry name" value="FOUR HELIX BUNDLE PROTEIN"/>
    <property type="match status" value="1"/>
</dbReference>
<evidence type="ECO:0000313" key="1">
    <source>
        <dbReference type="EMBL" id="GAH87993.1"/>
    </source>
</evidence>
<dbReference type="AlphaFoldDB" id="X1L1G3"/>
<dbReference type="EMBL" id="BARU01040093">
    <property type="protein sequence ID" value="GAH87993.1"/>
    <property type="molecule type" value="Genomic_DNA"/>
</dbReference>
<dbReference type="NCBIfam" id="TIGR02436">
    <property type="entry name" value="four helix bundle protein"/>
    <property type="match status" value="1"/>
</dbReference>
<name>X1L1G3_9ZZZZ</name>
<dbReference type="InterPro" id="IPR012657">
    <property type="entry name" value="23S_rRNA-intervening_sequence"/>
</dbReference>
<dbReference type="Pfam" id="PF05635">
    <property type="entry name" value="23S_rRNA_IVP"/>
    <property type="match status" value="1"/>
</dbReference>
<dbReference type="SUPFAM" id="SSF158446">
    <property type="entry name" value="IVS-encoded protein-like"/>
    <property type="match status" value="1"/>
</dbReference>
<accession>X1L1G3</accession>
<gene>
    <name evidence="1" type="ORF">S03H2_62042</name>
</gene>